<evidence type="ECO:0000259" key="2">
    <source>
        <dbReference type="PROSITE" id="PS51202"/>
    </source>
</evidence>
<dbReference type="SUPFAM" id="SSF116726">
    <property type="entry name" value="TrkA C-terminal domain-like"/>
    <property type="match status" value="1"/>
</dbReference>
<dbReference type="InterPro" id="IPR003148">
    <property type="entry name" value="RCK_N"/>
</dbReference>
<dbReference type="Gene3D" id="3.40.50.720">
    <property type="entry name" value="NAD(P)-binding Rossmann-like Domain"/>
    <property type="match status" value="1"/>
</dbReference>
<evidence type="ECO:0000313" key="3">
    <source>
        <dbReference type="EMBL" id="MBP1924192.1"/>
    </source>
</evidence>
<dbReference type="PANTHER" id="PTHR43833">
    <property type="entry name" value="POTASSIUM CHANNEL PROTEIN 2-RELATED-RELATED"/>
    <property type="match status" value="1"/>
</dbReference>
<keyword evidence="4" id="KW-1185">Reference proteome</keyword>
<sequence length="215" mass="23331">MKQIIVIGCGRFGTSVAKTLTKLGYDVLVVDNDAETVKELSEYVTHAVQMDATDEASYKSIGIKNFDVAVIAIGSNVQASIMATVIAKEMGVPTVVAKAQNEIHGKVLGKVGADKVIYPERDMGVRIAYNLVTPNILDVIEFSSDYSIIEIVALDEWGGKTLRELKLSHTYGLTVIAIKTGDNINISPYADDVIKENDVVVILGDSDNLRRIKES</sequence>
<dbReference type="RefSeq" id="WP_209509979.1">
    <property type="nucleotide sequence ID" value="NZ_JAGGKS010000001.1"/>
</dbReference>
<dbReference type="Gene3D" id="3.30.70.1450">
    <property type="entry name" value="Regulator of K+ conductance, C-terminal domain"/>
    <property type="match status" value="1"/>
</dbReference>
<dbReference type="InterPro" id="IPR036721">
    <property type="entry name" value="RCK_C_sf"/>
</dbReference>
<dbReference type="InterPro" id="IPR006037">
    <property type="entry name" value="RCK_C"/>
</dbReference>
<dbReference type="PROSITE" id="PS51201">
    <property type="entry name" value="RCK_N"/>
    <property type="match status" value="1"/>
</dbReference>
<comment type="caution">
    <text evidence="3">The sequence shown here is derived from an EMBL/GenBank/DDBJ whole genome shotgun (WGS) entry which is preliminary data.</text>
</comment>
<dbReference type="InterPro" id="IPR036291">
    <property type="entry name" value="NAD(P)-bd_dom_sf"/>
</dbReference>
<dbReference type="Pfam" id="PF02080">
    <property type="entry name" value="TrkA_C"/>
    <property type="match status" value="1"/>
</dbReference>
<feature type="domain" description="RCK C-terminal" evidence="2">
    <location>
        <begin position="137"/>
        <end position="215"/>
    </location>
</feature>
<dbReference type="PROSITE" id="PS51202">
    <property type="entry name" value="RCK_C"/>
    <property type="match status" value="1"/>
</dbReference>
<organism evidence="3 4">
    <name type="scientific">Sedimentibacter acidaminivorans</name>
    <dbReference type="NCBI Taxonomy" id="913099"/>
    <lineage>
        <taxon>Bacteria</taxon>
        <taxon>Bacillati</taxon>
        <taxon>Bacillota</taxon>
        <taxon>Tissierellia</taxon>
        <taxon>Sedimentibacter</taxon>
    </lineage>
</organism>
<evidence type="ECO:0000313" key="4">
    <source>
        <dbReference type="Proteomes" id="UP001519342"/>
    </source>
</evidence>
<dbReference type="Proteomes" id="UP001519342">
    <property type="component" value="Unassembled WGS sequence"/>
</dbReference>
<name>A0ABS4G9G9_9FIRM</name>
<evidence type="ECO:0000259" key="1">
    <source>
        <dbReference type="PROSITE" id="PS51201"/>
    </source>
</evidence>
<dbReference type="Pfam" id="PF02254">
    <property type="entry name" value="TrkA_N"/>
    <property type="match status" value="1"/>
</dbReference>
<feature type="domain" description="RCK N-terminal" evidence="1">
    <location>
        <begin position="1"/>
        <end position="117"/>
    </location>
</feature>
<dbReference type="SUPFAM" id="SSF51735">
    <property type="entry name" value="NAD(P)-binding Rossmann-fold domains"/>
    <property type="match status" value="1"/>
</dbReference>
<dbReference type="InterPro" id="IPR050721">
    <property type="entry name" value="Trk_Ktr_HKT_K-transport"/>
</dbReference>
<proteinExistence type="predicted"/>
<dbReference type="EMBL" id="JAGGKS010000001">
    <property type="protein sequence ID" value="MBP1924192.1"/>
    <property type="molecule type" value="Genomic_DNA"/>
</dbReference>
<accession>A0ABS4G9G9</accession>
<protein>
    <submittedName>
        <fullName evidence="3">Trk system potassium uptake protein TrkA</fullName>
    </submittedName>
</protein>
<dbReference type="PANTHER" id="PTHR43833:SF7">
    <property type="entry name" value="KTR SYSTEM POTASSIUM UPTAKE PROTEIN C"/>
    <property type="match status" value="1"/>
</dbReference>
<reference evidence="3 4" key="1">
    <citation type="submission" date="2021-03" db="EMBL/GenBank/DDBJ databases">
        <title>Genomic Encyclopedia of Type Strains, Phase IV (KMG-IV): sequencing the most valuable type-strain genomes for metagenomic binning, comparative biology and taxonomic classification.</title>
        <authorList>
            <person name="Goeker M."/>
        </authorList>
    </citation>
    <scope>NUCLEOTIDE SEQUENCE [LARGE SCALE GENOMIC DNA]</scope>
    <source>
        <strain evidence="3 4">DSM 24004</strain>
    </source>
</reference>
<gene>
    <name evidence="3" type="ORF">J2Z76_000045</name>
</gene>